<dbReference type="Proteomes" id="UP000824998">
    <property type="component" value="Unassembled WGS sequence"/>
</dbReference>
<dbReference type="GO" id="GO:0042438">
    <property type="term" value="P:melanin biosynthetic process"/>
    <property type="evidence" value="ECO:0007669"/>
    <property type="project" value="UniProtKB-KW"/>
</dbReference>
<reference evidence="13" key="1">
    <citation type="journal article" date="2021" name="IMA Fungus">
        <title>Genomic characterization of three marine fungi, including Emericellopsis atlantica sp. nov. with signatures of a generalist lifestyle and marine biomass degradation.</title>
        <authorList>
            <person name="Hagestad O.C."/>
            <person name="Hou L."/>
            <person name="Andersen J.H."/>
            <person name="Hansen E.H."/>
            <person name="Altermark B."/>
            <person name="Li C."/>
            <person name="Kuhnert E."/>
            <person name="Cox R.J."/>
            <person name="Crous P.W."/>
            <person name="Spatafora J.W."/>
            <person name="Lail K."/>
            <person name="Amirebrahimi M."/>
            <person name="Lipzen A."/>
            <person name="Pangilinan J."/>
            <person name="Andreopoulos W."/>
            <person name="Hayes R.D."/>
            <person name="Ng V."/>
            <person name="Grigoriev I.V."/>
            <person name="Jackson S.A."/>
            <person name="Sutton T.D.S."/>
            <person name="Dobson A.D.W."/>
            <person name="Rama T."/>
        </authorList>
    </citation>
    <scope>NUCLEOTIDE SEQUENCE</scope>
    <source>
        <strain evidence="13">TRa018bII</strain>
    </source>
</reference>
<keyword evidence="7" id="KW-0503">Monooxygenase</keyword>
<protein>
    <recommendedName>
        <fullName evidence="3">tyrosinase</fullName>
        <ecNumber evidence="3">1.14.18.1</ecNumber>
    </recommendedName>
</protein>
<dbReference type="SUPFAM" id="SSF48056">
    <property type="entry name" value="Di-copper centre-containing domain"/>
    <property type="match status" value="1"/>
</dbReference>
<feature type="domain" description="Tyrosinase copper-binding" evidence="12">
    <location>
        <begin position="334"/>
        <end position="345"/>
    </location>
</feature>
<evidence type="ECO:0000256" key="7">
    <source>
        <dbReference type="ARBA" id="ARBA00023033"/>
    </source>
</evidence>
<evidence type="ECO:0000256" key="8">
    <source>
        <dbReference type="ARBA" id="ARBA00023101"/>
    </source>
</evidence>
<dbReference type="OrthoDB" id="1658288at2759"/>
<sequence length="723" mass="80992">MVYVITGIKTGLGPGEKVPIRREVDEWWFSKEKNDLYQKSLFVYALHEFQKMDPTDHMSYFAIAGIHGQPLQSWDAPPGKDSWYCVHGSTLFPPWHRPYLALYEQRLYEIMLKLIPTTFARQDQAACTAAANSWRLPFWDSAIKRPDWRSPNDKSKLGPNCPYLLTVPKVEVLTKTGTAQVDNPMWRFKVPVVQQEKTTFGHYGITEIVETEPGLPDLVLKYDLTKSTSRYPETNDPKDPKFTPSFVEGNTQNYIPITENLRTATSVDSNTLPETVYRIFTEDYLPTWNDFATLGYQPNQAANKFSSLEDLHNSIHGHAGGNGHMGQVGVASFDPIFWMHHANVDRLFAMWQALYPDKYVVPWHDDVRGDIDVNTQLAPFSKNAAGDKFTAADVRDHTKLGYTYPELQKWLPEHCVNGRFNLEKYQSSIRTQIECYYSTTGKTITLLPGFEDVAKALMSAADDTKLHIENFPPALLDLKKTLVGAAVETARNVLGGVTNIHSPLFGAHAPAPAQPSSQPPEDVSWSSQDIIVNVLYDRFALGGHPYTIRIFLGEITIPVPKDNKPTAIQHHSVLNSCNNPNQVGAIYNFSSPVEFRGAGPEGCTSCRKQQESTVKILSTGQVILTDFLVEHIRKSKPGLDGACLDDLSKDGVQDWLKKNLHWAVTDQHNRILPNSSVPELKISVAFGTAQHCIDATVPSIYSNYEILYPVTHGRECGACPGDL</sequence>
<dbReference type="PRINTS" id="PR00092">
    <property type="entry name" value="TYROSINASE"/>
</dbReference>
<dbReference type="AlphaFoldDB" id="A0A9P7YP12"/>
<dbReference type="Gene3D" id="1.10.1280.10">
    <property type="entry name" value="Di-copper center containing domain from catechol oxidase"/>
    <property type="match status" value="1"/>
</dbReference>
<comment type="similarity">
    <text evidence="2">Belongs to the tyrosinase family.</text>
</comment>
<keyword evidence="14" id="KW-1185">Reference proteome</keyword>
<keyword evidence="8" id="KW-0470">Melanin biosynthesis</keyword>
<evidence type="ECO:0000259" key="12">
    <source>
        <dbReference type="PROSITE" id="PS00498"/>
    </source>
</evidence>
<comment type="cofactor">
    <cofactor evidence="1">
        <name>Cu(2+)</name>
        <dbReference type="ChEBI" id="CHEBI:29036"/>
    </cofactor>
</comment>
<dbReference type="PROSITE" id="PS00498">
    <property type="entry name" value="TYROSINASE_2"/>
    <property type="match status" value="1"/>
</dbReference>
<dbReference type="InterPro" id="IPR041640">
    <property type="entry name" value="Tyrosinase_C"/>
</dbReference>
<dbReference type="Pfam" id="PF00264">
    <property type="entry name" value="Tyrosinase"/>
    <property type="match status" value="1"/>
</dbReference>
<dbReference type="PANTHER" id="PTHR11474:SF76">
    <property type="entry name" value="SHKT DOMAIN-CONTAINING PROTEIN"/>
    <property type="match status" value="1"/>
</dbReference>
<comment type="caution">
    <text evidence="13">The sequence shown here is derived from an EMBL/GenBank/DDBJ whole genome shotgun (WGS) entry which is preliminary data.</text>
</comment>
<comment type="catalytic activity">
    <reaction evidence="10">
        <text>L-tyrosine + O2 = L-dopaquinone + H2O</text>
        <dbReference type="Rhea" id="RHEA:18117"/>
        <dbReference type="ChEBI" id="CHEBI:15377"/>
        <dbReference type="ChEBI" id="CHEBI:15379"/>
        <dbReference type="ChEBI" id="CHEBI:57924"/>
        <dbReference type="ChEBI" id="CHEBI:58315"/>
        <dbReference type="EC" id="1.14.18.1"/>
    </reaction>
</comment>
<evidence type="ECO:0000313" key="13">
    <source>
        <dbReference type="EMBL" id="KAG9237189.1"/>
    </source>
</evidence>
<dbReference type="PANTHER" id="PTHR11474">
    <property type="entry name" value="TYROSINASE FAMILY MEMBER"/>
    <property type="match status" value="1"/>
</dbReference>
<gene>
    <name evidence="13" type="ORF">BJ875DRAFT_493488</name>
</gene>
<keyword evidence="6" id="KW-0186">Copper</keyword>
<keyword evidence="4" id="KW-0479">Metal-binding</keyword>
<dbReference type="InterPro" id="IPR002227">
    <property type="entry name" value="Tyrosinase_Cu-bd"/>
</dbReference>
<dbReference type="GO" id="GO:0046872">
    <property type="term" value="F:metal ion binding"/>
    <property type="evidence" value="ECO:0007669"/>
    <property type="project" value="UniProtKB-KW"/>
</dbReference>
<organism evidence="13 14">
    <name type="scientific">Amylocarpus encephaloides</name>
    <dbReference type="NCBI Taxonomy" id="45428"/>
    <lineage>
        <taxon>Eukaryota</taxon>
        <taxon>Fungi</taxon>
        <taxon>Dikarya</taxon>
        <taxon>Ascomycota</taxon>
        <taxon>Pezizomycotina</taxon>
        <taxon>Leotiomycetes</taxon>
        <taxon>Helotiales</taxon>
        <taxon>Helotiales incertae sedis</taxon>
        <taxon>Amylocarpus</taxon>
    </lineage>
</organism>
<dbReference type="Gene3D" id="2.60.310.20">
    <property type="match status" value="1"/>
</dbReference>
<feature type="domain" description="Tyrosinase copper-binding" evidence="11">
    <location>
        <begin position="87"/>
        <end position="104"/>
    </location>
</feature>
<comment type="catalytic activity">
    <reaction evidence="9">
        <text>2 L-dopa + O2 = 2 L-dopaquinone + 2 H2O</text>
        <dbReference type="Rhea" id="RHEA:34287"/>
        <dbReference type="ChEBI" id="CHEBI:15377"/>
        <dbReference type="ChEBI" id="CHEBI:15379"/>
        <dbReference type="ChEBI" id="CHEBI:57504"/>
        <dbReference type="ChEBI" id="CHEBI:57924"/>
        <dbReference type="EC" id="1.14.18.1"/>
    </reaction>
</comment>
<evidence type="ECO:0000256" key="5">
    <source>
        <dbReference type="ARBA" id="ARBA00023002"/>
    </source>
</evidence>
<proteinExistence type="inferred from homology"/>
<evidence type="ECO:0000256" key="2">
    <source>
        <dbReference type="ARBA" id="ARBA00009928"/>
    </source>
</evidence>
<dbReference type="InterPro" id="IPR050316">
    <property type="entry name" value="Tyrosinase/Hemocyanin"/>
</dbReference>
<evidence type="ECO:0000256" key="3">
    <source>
        <dbReference type="ARBA" id="ARBA00011906"/>
    </source>
</evidence>
<dbReference type="EC" id="1.14.18.1" evidence="3"/>
<dbReference type="PROSITE" id="PS00497">
    <property type="entry name" value="TYROSINASE_1"/>
    <property type="match status" value="1"/>
</dbReference>
<keyword evidence="5" id="KW-0560">Oxidoreductase</keyword>
<name>A0A9P7YP12_9HELO</name>
<accession>A0A9P7YP12</accession>
<evidence type="ECO:0000256" key="10">
    <source>
        <dbReference type="ARBA" id="ARBA00048881"/>
    </source>
</evidence>
<evidence type="ECO:0000256" key="4">
    <source>
        <dbReference type="ARBA" id="ARBA00022723"/>
    </source>
</evidence>
<evidence type="ECO:0000259" key="11">
    <source>
        <dbReference type="PROSITE" id="PS00497"/>
    </source>
</evidence>
<evidence type="ECO:0000256" key="6">
    <source>
        <dbReference type="ARBA" id="ARBA00023008"/>
    </source>
</evidence>
<dbReference type="EMBL" id="MU251391">
    <property type="protein sequence ID" value="KAG9237189.1"/>
    <property type="molecule type" value="Genomic_DNA"/>
</dbReference>
<dbReference type="InterPro" id="IPR008922">
    <property type="entry name" value="Di-copper_centre_dom_sf"/>
</dbReference>
<dbReference type="GO" id="GO:0004503">
    <property type="term" value="F:tyrosinase activity"/>
    <property type="evidence" value="ECO:0007669"/>
    <property type="project" value="UniProtKB-EC"/>
</dbReference>
<evidence type="ECO:0000256" key="1">
    <source>
        <dbReference type="ARBA" id="ARBA00001973"/>
    </source>
</evidence>
<evidence type="ECO:0000256" key="9">
    <source>
        <dbReference type="ARBA" id="ARBA00048233"/>
    </source>
</evidence>
<dbReference type="Pfam" id="PF18132">
    <property type="entry name" value="Tyrosinase_C"/>
    <property type="match status" value="1"/>
</dbReference>
<evidence type="ECO:0000313" key="14">
    <source>
        <dbReference type="Proteomes" id="UP000824998"/>
    </source>
</evidence>